<organism evidence="2 3">
    <name type="scientific">Streptomyces nigrescens</name>
    <dbReference type="NCBI Taxonomy" id="1920"/>
    <lineage>
        <taxon>Bacteria</taxon>
        <taxon>Bacillati</taxon>
        <taxon>Actinomycetota</taxon>
        <taxon>Actinomycetes</taxon>
        <taxon>Kitasatosporales</taxon>
        <taxon>Streptomycetaceae</taxon>
        <taxon>Streptomyces</taxon>
    </lineage>
</organism>
<accession>A0ABN6QZS9</accession>
<evidence type="ECO:0000313" key="3">
    <source>
        <dbReference type="Proteomes" id="UP001059597"/>
    </source>
</evidence>
<proteinExistence type="predicted"/>
<protein>
    <submittedName>
        <fullName evidence="2">Uncharacterized protein</fullName>
    </submittedName>
</protein>
<evidence type="ECO:0000256" key="1">
    <source>
        <dbReference type="SAM" id="MobiDB-lite"/>
    </source>
</evidence>
<keyword evidence="3" id="KW-1185">Reference proteome</keyword>
<dbReference type="Proteomes" id="UP001059597">
    <property type="component" value="Chromosome"/>
</dbReference>
<name>A0ABN6QZS9_STRNI</name>
<sequence>MRHRELFTKLGQPRVEEFFAPPHVRPLPGFGLCSVEACHRHRANSSNLCCSPHWVRWKEAQARRRLRAVVPAPSSPGHRPARAAQRVEQFDDLQVRRNTQDENLAAARGRPRVDRSAEPLSASSP</sequence>
<evidence type="ECO:0000313" key="2">
    <source>
        <dbReference type="EMBL" id="BDM70151.1"/>
    </source>
</evidence>
<reference evidence="2" key="1">
    <citation type="submission" date="2022-06" db="EMBL/GenBank/DDBJ databases">
        <title>Complete genome sequence of Streptomyces nigrescens HEK616.</title>
        <authorList>
            <person name="Asamizu S."/>
            <person name="Onaka H."/>
        </authorList>
    </citation>
    <scope>NUCLEOTIDE SEQUENCE</scope>
    <source>
        <strain evidence="2">HEK616</strain>
    </source>
</reference>
<gene>
    <name evidence="2" type="ORF">HEK616_36380</name>
</gene>
<dbReference type="EMBL" id="AP026073">
    <property type="protein sequence ID" value="BDM70151.1"/>
    <property type="molecule type" value="Genomic_DNA"/>
</dbReference>
<feature type="region of interest" description="Disordered" evidence="1">
    <location>
        <begin position="93"/>
        <end position="125"/>
    </location>
</feature>